<feature type="region of interest" description="Disordered" evidence="1">
    <location>
        <begin position="73"/>
        <end position="109"/>
    </location>
</feature>
<reference evidence="2" key="2">
    <citation type="submission" date="2015-06" db="UniProtKB">
        <authorList>
            <consortium name="EnsemblPlants"/>
        </authorList>
    </citation>
    <scope>IDENTIFICATION</scope>
    <source>
        <strain evidence="2">DM1-3 516 R44</strain>
    </source>
</reference>
<evidence type="ECO:0000256" key="1">
    <source>
        <dbReference type="SAM" id="MobiDB-lite"/>
    </source>
</evidence>
<keyword evidence="3" id="KW-1185">Reference proteome</keyword>
<evidence type="ECO:0000313" key="2">
    <source>
        <dbReference type="EnsemblPlants" id="PGSC0003DMT400084822"/>
    </source>
</evidence>
<proteinExistence type="predicted"/>
<protein>
    <submittedName>
        <fullName evidence="2">Uncharacterized protein</fullName>
    </submittedName>
</protein>
<dbReference type="Proteomes" id="UP000011115">
    <property type="component" value="Unassembled WGS sequence"/>
</dbReference>
<dbReference type="PaxDb" id="4113-PGSC0003DMT400084822"/>
<dbReference type="InParanoid" id="M1D848"/>
<dbReference type="AlphaFoldDB" id="M1D848"/>
<dbReference type="Gramene" id="PGSC0003DMT400084822">
    <property type="protein sequence ID" value="PGSC0003DMT400084822"/>
    <property type="gene ID" value="PGSC0003DMG400034393"/>
</dbReference>
<organism evidence="2 3">
    <name type="scientific">Solanum tuberosum</name>
    <name type="common">Potato</name>
    <dbReference type="NCBI Taxonomy" id="4113"/>
    <lineage>
        <taxon>Eukaryota</taxon>
        <taxon>Viridiplantae</taxon>
        <taxon>Streptophyta</taxon>
        <taxon>Embryophyta</taxon>
        <taxon>Tracheophyta</taxon>
        <taxon>Spermatophyta</taxon>
        <taxon>Magnoliopsida</taxon>
        <taxon>eudicotyledons</taxon>
        <taxon>Gunneridae</taxon>
        <taxon>Pentapetalae</taxon>
        <taxon>asterids</taxon>
        <taxon>lamiids</taxon>
        <taxon>Solanales</taxon>
        <taxon>Solanaceae</taxon>
        <taxon>Solanoideae</taxon>
        <taxon>Solaneae</taxon>
        <taxon>Solanum</taxon>
    </lineage>
</organism>
<dbReference type="HOGENOM" id="CLU_2188629_0_0_1"/>
<evidence type="ECO:0000313" key="3">
    <source>
        <dbReference type="Proteomes" id="UP000011115"/>
    </source>
</evidence>
<accession>M1D848</accession>
<dbReference type="EnsemblPlants" id="PGSC0003DMT400084822">
    <property type="protein sequence ID" value="PGSC0003DMT400084822"/>
    <property type="gene ID" value="PGSC0003DMG400034393"/>
</dbReference>
<name>M1D848_SOLTU</name>
<sequence>MTALETREIGRGINPISEAAIGSEKRGLATECYRMCSEDASKLAIQRSKGRIAESIGDPDIDRLKLQCILDKNTKDEGDGQGRLASRRSVGEARHSLQNCPKRQNFRSI</sequence>
<reference evidence="3" key="1">
    <citation type="journal article" date="2011" name="Nature">
        <title>Genome sequence and analysis of the tuber crop potato.</title>
        <authorList>
            <consortium name="The Potato Genome Sequencing Consortium"/>
        </authorList>
    </citation>
    <scope>NUCLEOTIDE SEQUENCE [LARGE SCALE GENOMIC DNA]</scope>
    <source>
        <strain evidence="3">cv. DM1-3 516 R44</strain>
    </source>
</reference>
<feature type="compositionally biased region" description="Polar residues" evidence="1">
    <location>
        <begin position="96"/>
        <end position="109"/>
    </location>
</feature>